<organism evidence="3 4">
    <name type="scientific">Virgibacillus alimentarius</name>
    <dbReference type="NCBI Taxonomy" id="698769"/>
    <lineage>
        <taxon>Bacteria</taxon>
        <taxon>Bacillati</taxon>
        <taxon>Bacillota</taxon>
        <taxon>Bacilli</taxon>
        <taxon>Bacillales</taxon>
        <taxon>Bacillaceae</taxon>
        <taxon>Virgibacillus</taxon>
    </lineage>
</organism>
<dbReference type="PIRSF" id="PIRSF015034">
    <property type="entry name" value="YacH"/>
    <property type="match status" value="1"/>
</dbReference>
<proteinExistence type="predicted"/>
<keyword evidence="1" id="KW-0175">Coiled coil</keyword>
<dbReference type="PANTHER" id="PTHR38430">
    <property type="entry name" value="PROTEIN-ARGININE KINASE ACTIVATOR PROTEIN"/>
    <property type="match status" value="1"/>
</dbReference>
<gene>
    <name evidence="3" type="ORF">J2Z81_002036</name>
</gene>
<dbReference type="InterPro" id="IPR036876">
    <property type="entry name" value="UVR_dom_sf"/>
</dbReference>
<dbReference type="PANTHER" id="PTHR38430:SF1">
    <property type="entry name" value="PROTEIN-ARGININE KINASE ACTIVATOR PROTEIN"/>
    <property type="match status" value="1"/>
</dbReference>
<evidence type="ECO:0000313" key="4">
    <source>
        <dbReference type="Proteomes" id="UP001519294"/>
    </source>
</evidence>
<dbReference type="InterPro" id="IPR025542">
    <property type="entry name" value="YacH"/>
</dbReference>
<accession>A0ABS4S990</accession>
<feature type="coiled-coil region" evidence="1">
    <location>
        <begin position="132"/>
        <end position="178"/>
    </location>
</feature>
<keyword evidence="3" id="KW-0418">Kinase</keyword>
<evidence type="ECO:0000259" key="2">
    <source>
        <dbReference type="PROSITE" id="PS50151"/>
    </source>
</evidence>
<reference evidence="3 4" key="1">
    <citation type="submission" date="2021-03" db="EMBL/GenBank/DDBJ databases">
        <title>Genomic Encyclopedia of Type Strains, Phase IV (KMG-IV): sequencing the most valuable type-strain genomes for metagenomic binning, comparative biology and taxonomic classification.</title>
        <authorList>
            <person name="Goeker M."/>
        </authorList>
    </citation>
    <scope>NUCLEOTIDE SEQUENCE [LARGE SCALE GENOMIC DNA]</scope>
    <source>
        <strain evidence="3 4">DSM 25790</strain>
    </source>
</reference>
<evidence type="ECO:0000313" key="3">
    <source>
        <dbReference type="EMBL" id="MBP2258066.1"/>
    </source>
</evidence>
<dbReference type="Gene3D" id="4.10.860.10">
    <property type="entry name" value="UVR domain"/>
    <property type="match status" value="1"/>
</dbReference>
<dbReference type="Pfam" id="PF02151">
    <property type="entry name" value="UVR"/>
    <property type="match status" value="1"/>
</dbReference>
<dbReference type="InterPro" id="IPR001943">
    <property type="entry name" value="UVR_dom"/>
</dbReference>
<dbReference type="EMBL" id="JAGIKX010000018">
    <property type="protein sequence ID" value="MBP2258066.1"/>
    <property type="molecule type" value="Genomic_DNA"/>
</dbReference>
<evidence type="ECO:0000256" key="1">
    <source>
        <dbReference type="SAM" id="Coils"/>
    </source>
</evidence>
<keyword evidence="4" id="KW-1185">Reference proteome</keyword>
<dbReference type="GO" id="GO:0016301">
    <property type="term" value="F:kinase activity"/>
    <property type="evidence" value="ECO:0007669"/>
    <property type="project" value="UniProtKB-KW"/>
</dbReference>
<dbReference type="RefSeq" id="WP_029266876.1">
    <property type="nucleotide sequence ID" value="NZ_JAGIKX010000018.1"/>
</dbReference>
<dbReference type="Proteomes" id="UP001519294">
    <property type="component" value="Unassembled WGS sequence"/>
</dbReference>
<dbReference type="SUPFAM" id="SSF46600">
    <property type="entry name" value="C-terminal UvrC-binding domain of UvrB"/>
    <property type="match status" value="1"/>
</dbReference>
<protein>
    <submittedName>
        <fullName evidence="3">Protein arginine kinase activator</fullName>
    </submittedName>
</protein>
<comment type="caution">
    <text evidence="3">The sequence shown here is derived from an EMBL/GenBank/DDBJ whole genome shotgun (WGS) entry which is preliminary data.</text>
</comment>
<sequence length="181" mass="20933">MECQECHKRPASLHFSQTVNGNKTEVYVCEVCAKEKGYMTYPEEGYSLHDLLSDLFNFDAAQIGSHNKTFQQTTELQCPECKMNFSSFKRTGKFGCAQCYHTFSKHIDPIFRRVHSGNTKHSGKIPKRKGGNLHTKKQIEQHKQEIQQLIENEAFEEAAIVRDKIKELERQIHHSEEVDDS</sequence>
<dbReference type="PROSITE" id="PS50151">
    <property type="entry name" value="UVR"/>
    <property type="match status" value="1"/>
</dbReference>
<keyword evidence="3" id="KW-0808">Transferase</keyword>
<feature type="domain" description="UVR" evidence="2">
    <location>
        <begin position="136"/>
        <end position="171"/>
    </location>
</feature>
<name>A0ABS4S990_9BACI</name>